<dbReference type="PANTHER" id="PTHR43434">
    <property type="entry name" value="PHOSPHOGLYCOLATE PHOSPHATASE"/>
    <property type="match status" value="1"/>
</dbReference>
<protein>
    <recommendedName>
        <fullName evidence="4">phosphoglycolate phosphatase</fullName>
        <ecNumber evidence="4">3.1.3.18</ecNumber>
    </recommendedName>
</protein>
<dbReference type="Pfam" id="PF13419">
    <property type="entry name" value="HAD_2"/>
    <property type="match status" value="1"/>
</dbReference>
<dbReference type="SUPFAM" id="SSF56784">
    <property type="entry name" value="HAD-like"/>
    <property type="match status" value="1"/>
</dbReference>
<dbReference type="EMBL" id="LFZX01000130">
    <property type="protein sequence ID" value="KNC66652.1"/>
    <property type="molecule type" value="Genomic_DNA"/>
</dbReference>
<accession>A0A0L0EQ87</accession>
<dbReference type="SFLD" id="SFLDS00003">
    <property type="entry name" value="Haloacid_Dehalogenase"/>
    <property type="match status" value="1"/>
</dbReference>
<comment type="catalytic activity">
    <reaction evidence="1">
        <text>2-phosphoglycolate + H2O = glycolate + phosphate</text>
        <dbReference type="Rhea" id="RHEA:14369"/>
        <dbReference type="ChEBI" id="CHEBI:15377"/>
        <dbReference type="ChEBI" id="CHEBI:29805"/>
        <dbReference type="ChEBI" id="CHEBI:43474"/>
        <dbReference type="ChEBI" id="CHEBI:58033"/>
        <dbReference type="EC" id="3.1.3.18"/>
    </reaction>
</comment>
<comment type="caution">
    <text evidence="5">The sequence shown here is derived from an EMBL/GenBank/DDBJ whole genome shotgun (WGS) entry which is preliminary data.</text>
</comment>
<dbReference type="OrthoDB" id="9782449at2"/>
<dbReference type="GO" id="GO:0006281">
    <property type="term" value="P:DNA repair"/>
    <property type="evidence" value="ECO:0007669"/>
    <property type="project" value="TreeGrafter"/>
</dbReference>
<sequence>MNRVEDFDVVVFDMDGVLIDSNRSKVQAMQRTIDELHTELSAEFIGYFESNFGKSRQQHFGVYQDMLSALLAGDLFAKLDLGFSTYSEEAYLSAQVIPGVRQLLAMLESKGVTLYVATGSPQEKACTVLQDKGLSRFFKAIYGGPVDKVSNLRKIQDAESTNRILFIGDSIQDIKSSEACDLNFALFAPYSLHSKASLMALKTERWVAELDSFDSLLPDETRV</sequence>
<dbReference type="InterPro" id="IPR036412">
    <property type="entry name" value="HAD-like_sf"/>
</dbReference>
<dbReference type="GO" id="GO:0008967">
    <property type="term" value="F:phosphoglycolate phosphatase activity"/>
    <property type="evidence" value="ECO:0007669"/>
    <property type="project" value="UniProtKB-EC"/>
</dbReference>
<dbReference type="InterPro" id="IPR041492">
    <property type="entry name" value="HAD_2"/>
</dbReference>
<name>A0A0L0EQ87_9GAMM</name>
<evidence type="ECO:0000256" key="1">
    <source>
        <dbReference type="ARBA" id="ARBA00000830"/>
    </source>
</evidence>
<dbReference type="GO" id="GO:0005829">
    <property type="term" value="C:cytosol"/>
    <property type="evidence" value="ECO:0007669"/>
    <property type="project" value="TreeGrafter"/>
</dbReference>
<dbReference type="Proteomes" id="UP000036850">
    <property type="component" value="Unassembled WGS sequence"/>
</dbReference>
<evidence type="ECO:0000313" key="6">
    <source>
        <dbReference type="Proteomes" id="UP000036850"/>
    </source>
</evidence>
<evidence type="ECO:0000256" key="3">
    <source>
        <dbReference type="ARBA" id="ARBA00006171"/>
    </source>
</evidence>
<dbReference type="EC" id="3.1.3.18" evidence="4"/>
<evidence type="ECO:0000313" key="5">
    <source>
        <dbReference type="EMBL" id="KNC66652.1"/>
    </source>
</evidence>
<proteinExistence type="inferred from homology"/>
<dbReference type="InterPro" id="IPR023214">
    <property type="entry name" value="HAD_sf"/>
</dbReference>
<dbReference type="Gene3D" id="3.40.50.1000">
    <property type="entry name" value="HAD superfamily/HAD-like"/>
    <property type="match status" value="1"/>
</dbReference>
<dbReference type="SFLD" id="SFLDG01129">
    <property type="entry name" value="C1.5:_HAD__Beta-PGM__Phosphata"/>
    <property type="match status" value="1"/>
</dbReference>
<organism evidence="5 6">
    <name type="scientific">Pseudoalteromonas rubra</name>
    <dbReference type="NCBI Taxonomy" id="43658"/>
    <lineage>
        <taxon>Bacteria</taxon>
        <taxon>Pseudomonadati</taxon>
        <taxon>Pseudomonadota</taxon>
        <taxon>Gammaproteobacteria</taxon>
        <taxon>Alteromonadales</taxon>
        <taxon>Pseudoalteromonadaceae</taxon>
        <taxon>Pseudoalteromonas</taxon>
    </lineage>
</organism>
<gene>
    <name evidence="5" type="ORF">AC626_15685</name>
</gene>
<evidence type="ECO:0000256" key="4">
    <source>
        <dbReference type="ARBA" id="ARBA00013078"/>
    </source>
</evidence>
<comment type="similarity">
    <text evidence="3">Belongs to the HAD-like hydrolase superfamily. CbbY/CbbZ/Gph/YieH family.</text>
</comment>
<dbReference type="PATRIC" id="fig|43658.6.peg.4606"/>
<dbReference type="AlphaFoldDB" id="A0A0L0EQ87"/>
<dbReference type="PANTHER" id="PTHR43434:SF1">
    <property type="entry name" value="PHOSPHOGLYCOLATE PHOSPHATASE"/>
    <property type="match status" value="1"/>
</dbReference>
<evidence type="ECO:0000256" key="2">
    <source>
        <dbReference type="ARBA" id="ARBA00004818"/>
    </source>
</evidence>
<dbReference type="InterPro" id="IPR050155">
    <property type="entry name" value="HAD-like_hydrolase_sf"/>
</dbReference>
<reference evidence="6" key="1">
    <citation type="submission" date="2015-07" db="EMBL/GenBank/DDBJ databases">
        <title>Draft genome sequence of a Pseudoalteromonas rubra strain, OCN096, isolated from Kaneohe Bay, Oahu, Hawaii.</title>
        <authorList>
            <person name="Beurmann S."/>
            <person name="Ushijima B."/>
            <person name="Belcaid M."/>
            <person name="Callahan S.M."/>
            <person name="Aeby G.S."/>
        </authorList>
    </citation>
    <scope>NUCLEOTIDE SEQUENCE [LARGE SCALE GENOMIC DNA]</scope>
    <source>
        <strain evidence="6">OCN096</strain>
    </source>
</reference>
<comment type="pathway">
    <text evidence="2">Organic acid metabolism; glycolate biosynthesis; glycolate from 2-phosphoglycolate: step 1/1.</text>
</comment>
<dbReference type="Gene3D" id="1.10.150.240">
    <property type="entry name" value="Putative phosphatase, domain 2"/>
    <property type="match status" value="1"/>
</dbReference>
<dbReference type="InterPro" id="IPR023198">
    <property type="entry name" value="PGP-like_dom2"/>
</dbReference>